<keyword evidence="3" id="KW-1185">Reference proteome</keyword>
<comment type="caution">
    <text evidence="2">The sequence shown here is derived from an EMBL/GenBank/DDBJ whole genome shotgun (WGS) entry which is preliminary data.</text>
</comment>
<reference evidence="2 3" key="1">
    <citation type="journal article" date="2020" name="Mol. Biol. Evol.">
        <title>Distinct Expression and Methylation Patterns for Genes with Different Fates following a Single Whole-Genome Duplication in Flowering Plants.</title>
        <authorList>
            <person name="Shi T."/>
            <person name="Rahmani R.S."/>
            <person name="Gugger P.F."/>
            <person name="Wang M."/>
            <person name="Li H."/>
            <person name="Zhang Y."/>
            <person name="Li Z."/>
            <person name="Wang Q."/>
            <person name="Van de Peer Y."/>
            <person name="Marchal K."/>
            <person name="Chen J."/>
        </authorList>
    </citation>
    <scope>NUCLEOTIDE SEQUENCE [LARGE SCALE GENOMIC DNA]</scope>
    <source>
        <tissue evidence="2">Leaf</tissue>
    </source>
</reference>
<dbReference type="Pfam" id="PF17766">
    <property type="entry name" value="fn3_6"/>
    <property type="match status" value="1"/>
</dbReference>
<organism evidence="2 3">
    <name type="scientific">Nelumbo nucifera</name>
    <name type="common">Sacred lotus</name>
    <dbReference type="NCBI Taxonomy" id="4432"/>
    <lineage>
        <taxon>Eukaryota</taxon>
        <taxon>Viridiplantae</taxon>
        <taxon>Streptophyta</taxon>
        <taxon>Embryophyta</taxon>
        <taxon>Tracheophyta</taxon>
        <taxon>Spermatophyta</taxon>
        <taxon>Magnoliopsida</taxon>
        <taxon>Proteales</taxon>
        <taxon>Nelumbonaceae</taxon>
        <taxon>Nelumbo</taxon>
    </lineage>
</organism>
<evidence type="ECO:0000259" key="1">
    <source>
        <dbReference type="Pfam" id="PF17766"/>
    </source>
</evidence>
<accession>A0A822Z1P3</accession>
<dbReference type="Proteomes" id="UP000607653">
    <property type="component" value="Unassembled WGS sequence"/>
</dbReference>
<name>A0A822Z1P3_NELNU</name>
<evidence type="ECO:0000313" key="3">
    <source>
        <dbReference type="Proteomes" id="UP000607653"/>
    </source>
</evidence>
<dbReference type="InterPro" id="IPR041469">
    <property type="entry name" value="Subtilisin-like_FN3"/>
</dbReference>
<sequence length="151" mass="16639">MTWMKCNTLSSYSGTTLSMIIDSNPIDCSSLPCQLTVNEAIEPVAGVFRRTVTNVGLAGSIYNATINAAPGVEITVEPMSLSFSSIVEKQSFTVSVKAKPKNDQSFTVSVKENPRSIASLYRSTFPHVHFRFAAALHDLEIDCWVMKSFFY</sequence>
<gene>
    <name evidence="2" type="ORF">HUJ06_013009</name>
</gene>
<feature type="domain" description="Subtilisin-like protease fibronectin type-III" evidence="1">
    <location>
        <begin position="46"/>
        <end position="107"/>
    </location>
</feature>
<proteinExistence type="predicted"/>
<evidence type="ECO:0000313" key="2">
    <source>
        <dbReference type="EMBL" id="DAD38687.1"/>
    </source>
</evidence>
<dbReference type="EMBL" id="DUZY01000005">
    <property type="protein sequence ID" value="DAD38687.1"/>
    <property type="molecule type" value="Genomic_DNA"/>
</dbReference>
<protein>
    <recommendedName>
        <fullName evidence="1">Subtilisin-like protease fibronectin type-III domain-containing protein</fullName>
    </recommendedName>
</protein>
<dbReference type="AlphaFoldDB" id="A0A822Z1P3"/>
<dbReference type="Gene3D" id="2.60.40.2310">
    <property type="match status" value="1"/>
</dbReference>